<dbReference type="Proteomes" id="UP000216316">
    <property type="component" value="Unassembled WGS sequence"/>
</dbReference>
<protein>
    <recommendedName>
        <fullName evidence="3">Beta-glucuronidase</fullName>
        <ecNumber evidence="2">3.2.1.31</ecNumber>
    </recommendedName>
</protein>
<evidence type="ECO:0000313" key="12">
    <source>
        <dbReference type="Proteomes" id="UP000215828"/>
    </source>
</evidence>
<dbReference type="Pfam" id="PF02836">
    <property type="entry name" value="Glyco_hydro_2_C"/>
    <property type="match status" value="1"/>
</dbReference>
<evidence type="ECO:0000313" key="13">
    <source>
        <dbReference type="Proteomes" id="UP000216316"/>
    </source>
</evidence>
<dbReference type="InterPro" id="IPR006101">
    <property type="entry name" value="Glyco_hydro_2"/>
</dbReference>
<dbReference type="SUPFAM" id="SSF51445">
    <property type="entry name" value="(Trans)glycosidases"/>
    <property type="match status" value="1"/>
</dbReference>
<organism evidence="11 12">
    <name type="scientific">Lactobacillus taiwanensis</name>
    <dbReference type="NCBI Taxonomy" id="508451"/>
    <lineage>
        <taxon>Bacteria</taxon>
        <taxon>Bacillati</taxon>
        <taxon>Bacillota</taxon>
        <taxon>Bacilli</taxon>
        <taxon>Lactobacillales</taxon>
        <taxon>Lactobacillaceae</taxon>
        <taxon>Lactobacillus</taxon>
    </lineage>
</organism>
<dbReference type="Pfam" id="PF02837">
    <property type="entry name" value="Glyco_hydro_2_N"/>
    <property type="match status" value="1"/>
</dbReference>
<dbReference type="GO" id="GO:0005975">
    <property type="term" value="P:carbohydrate metabolic process"/>
    <property type="evidence" value="ECO:0007669"/>
    <property type="project" value="InterPro"/>
</dbReference>
<dbReference type="GO" id="GO:0004566">
    <property type="term" value="F:beta-glucuronidase activity"/>
    <property type="evidence" value="ECO:0007669"/>
    <property type="project" value="UniProtKB-EC"/>
</dbReference>
<dbReference type="EC" id="3.2.1.31" evidence="2"/>
<dbReference type="PROSITE" id="PS00719">
    <property type="entry name" value="GLYCOSYL_HYDROL_F2_1"/>
    <property type="match status" value="1"/>
</dbReference>
<proteinExistence type="inferred from homology"/>
<dbReference type="InterPro" id="IPR017853">
    <property type="entry name" value="GH"/>
</dbReference>
<dbReference type="SUPFAM" id="SSF49785">
    <property type="entry name" value="Galactose-binding domain-like"/>
    <property type="match status" value="1"/>
</dbReference>
<reference evidence="10" key="2">
    <citation type="submission" date="2017-05" db="EMBL/GenBank/DDBJ databases">
        <authorList>
            <person name="Lin X.B."/>
            <person name="Stothard P."/>
            <person name="Tasseva G."/>
            <person name="Walter J."/>
        </authorList>
    </citation>
    <scope>NUCLEOTIDE SEQUENCE</scope>
    <source>
        <strain evidence="10">609u</strain>
    </source>
</reference>
<dbReference type="EMBL" id="NGNV01000008">
    <property type="protein sequence ID" value="OYR88629.1"/>
    <property type="molecule type" value="Genomic_DNA"/>
</dbReference>
<dbReference type="RefSeq" id="WP_094496972.1">
    <property type="nucleotide sequence ID" value="NZ_NGNV01000008.1"/>
</dbReference>
<dbReference type="GO" id="GO:0019391">
    <property type="term" value="P:glucuronoside catabolic process"/>
    <property type="evidence" value="ECO:0007669"/>
    <property type="project" value="TreeGrafter"/>
</dbReference>
<dbReference type="Pfam" id="PF00703">
    <property type="entry name" value="Glyco_hydro_2"/>
    <property type="match status" value="1"/>
</dbReference>
<dbReference type="SUPFAM" id="SSF49303">
    <property type="entry name" value="beta-Galactosidase/glucuronidase domain"/>
    <property type="match status" value="1"/>
</dbReference>
<keyword evidence="13" id="KW-1185">Reference proteome</keyword>
<dbReference type="Gene3D" id="2.60.120.260">
    <property type="entry name" value="Galactose-binding domain-like"/>
    <property type="match status" value="1"/>
</dbReference>
<dbReference type="InterPro" id="IPR013783">
    <property type="entry name" value="Ig-like_fold"/>
</dbReference>
<dbReference type="AlphaFoldDB" id="A0A256LGP8"/>
<dbReference type="NCBIfam" id="NF007538">
    <property type="entry name" value="PRK10150.1"/>
    <property type="match status" value="1"/>
</dbReference>
<reference evidence="11 12" key="1">
    <citation type="submission" date="2017-04" db="EMBL/GenBank/DDBJ databases">
        <authorList>
            <person name="Afonso C.L."/>
            <person name="Miller P.J."/>
            <person name="Scott M.A."/>
            <person name="Spackman E."/>
            <person name="Goraichik I."/>
            <person name="Dimitrov K.M."/>
            <person name="Suarez D.L."/>
            <person name="Swayne D.E."/>
        </authorList>
    </citation>
    <scope>NUCLEOTIDE SEQUENCE [LARGE SCALE GENOMIC DNA]</scope>
    <source>
        <strain evidence="11 12">609q</strain>
    </source>
</reference>
<evidence type="ECO:0000313" key="11">
    <source>
        <dbReference type="EMBL" id="OYR92609.1"/>
    </source>
</evidence>
<dbReference type="PRINTS" id="PR00132">
    <property type="entry name" value="GLHYDRLASE2"/>
</dbReference>
<dbReference type="InterPro" id="IPR023230">
    <property type="entry name" value="Glyco_hydro_2_CS"/>
</dbReference>
<dbReference type="PANTHER" id="PTHR10066">
    <property type="entry name" value="BETA-GLUCURONIDASE"/>
    <property type="match status" value="1"/>
</dbReference>
<feature type="domain" description="Glycoside hydrolase family 2 immunoglobulin-like beta-sandwich" evidence="7">
    <location>
        <begin position="189"/>
        <end position="275"/>
    </location>
</feature>
<sequence>MESALYPIQNKYRFNTLMNGTWKFEADPNSVGLDGGWNKELPDPEEMPVPGTFAELTTKRDRKYYTGDFWYQKDFFIPSFLKEKDLYIRFGSVTHRAKVFINGQEVGQHEGGFLPFQVKISDYIQYDQANRITVLVNNELSEKAIPCGTEEILDNGQKLAQPYFDFFNYSGIMRNVWLLALPQNQIINFKLNYQLANNKAAITYNIEANNNAEFKVTLFDNQKEVARAISKNTGSLTIKNPHLWSLNDPYLYKIKIEMLEDEKTVDEYSDQIGIRTIKIVNDKILLNNHPIYLKGFGKHEDFNVLGKAVNESIIKRDYECMKWIGANCFRTSHYPYAEEWYQYADKYGFLIIDEVPAVGLNRSITNFLNVTNSNQSHFFASKTVPELKKVHEQEIKEMIDRDQRHPSVIAWSLFNEPESTTQESYDYFKDIFAFARKLDPQNRPYTGTLVMGSGPKVDKLHPLCDFICLNRYYGWYVAGGPEIVNAKKMLEDELDGWQNLKLNKPFIFTEFGADTLSSSHRLPDEMWSQEYQNEYYQMYFDVFKKYPFIYGELVWNFADFKTSEGIMRVGGNDKGIFTRDREPKDIAFTLKKRWQQLN</sequence>
<evidence type="ECO:0000256" key="3">
    <source>
        <dbReference type="ARBA" id="ARBA00016205"/>
    </source>
</evidence>
<feature type="domain" description="Glycosyl hydrolases family 2 sugar binding" evidence="9">
    <location>
        <begin position="18"/>
        <end position="182"/>
    </location>
</feature>
<gene>
    <name evidence="10" type="ORF">CBF53_02435</name>
    <name evidence="11" type="ORF">CBF70_02875</name>
</gene>
<evidence type="ECO:0000256" key="4">
    <source>
        <dbReference type="ARBA" id="ARBA00022801"/>
    </source>
</evidence>
<evidence type="ECO:0000256" key="5">
    <source>
        <dbReference type="ARBA" id="ARBA00023295"/>
    </source>
</evidence>
<dbReference type="GO" id="GO:0030246">
    <property type="term" value="F:carbohydrate binding"/>
    <property type="evidence" value="ECO:0007669"/>
    <property type="project" value="TreeGrafter"/>
</dbReference>
<dbReference type="Gene3D" id="3.20.20.80">
    <property type="entry name" value="Glycosidases"/>
    <property type="match status" value="1"/>
</dbReference>
<accession>A0A256LGP8</accession>
<comment type="caution">
    <text evidence="11">The sequence shown here is derived from an EMBL/GenBank/DDBJ whole genome shotgun (WGS) entry which is preliminary data.</text>
</comment>
<keyword evidence="4 6" id="KW-0378">Hydrolase</keyword>
<evidence type="ECO:0000259" key="9">
    <source>
        <dbReference type="Pfam" id="PF02837"/>
    </source>
</evidence>
<name>A0A256LGP8_9LACO</name>
<keyword evidence="5 6" id="KW-0326">Glycosidase</keyword>
<evidence type="ECO:0000313" key="10">
    <source>
        <dbReference type="EMBL" id="OYR88629.1"/>
    </source>
</evidence>
<dbReference type="Proteomes" id="UP000215828">
    <property type="component" value="Unassembled WGS sequence"/>
</dbReference>
<reference evidence="12 13" key="3">
    <citation type="submission" date="2017-09" db="EMBL/GenBank/DDBJ databases">
        <title>Tripartite evolution among Lactobacillus johnsonii, Lactobacillus taiwanensis, Lactobacillus reuteri and their rodent host.</title>
        <authorList>
            <person name="Wang T."/>
            <person name="Knowles S."/>
            <person name="Cheng C."/>
        </authorList>
    </citation>
    <scope>NUCLEOTIDE SEQUENCE [LARGE SCALE GENOMIC DNA]</scope>
    <source>
        <strain evidence="11 12">609q</strain>
        <strain evidence="10 13">609u</strain>
    </source>
</reference>
<dbReference type="InterPro" id="IPR036156">
    <property type="entry name" value="Beta-gal/glucu_dom_sf"/>
</dbReference>
<evidence type="ECO:0000259" key="8">
    <source>
        <dbReference type="Pfam" id="PF02836"/>
    </source>
</evidence>
<dbReference type="FunFam" id="3.20.20.80:FF:000080">
    <property type="entry name" value="Beta-glucuronidase UidA"/>
    <property type="match status" value="1"/>
</dbReference>
<evidence type="ECO:0000256" key="6">
    <source>
        <dbReference type="RuleBase" id="RU361154"/>
    </source>
</evidence>
<dbReference type="InterPro" id="IPR006102">
    <property type="entry name" value="Ig-like_GH2"/>
</dbReference>
<comment type="similarity">
    <text evidence="1 6">Belongs to the glycosyl hydrolase 2 family.</text>
</comment>
<evidence type="ECO:0000256" key="2">
    <source>
        <dbReference type="ARBA" id="ARBA00012761"/>
    </source>
</evidence>
<dbReference type="EMBL" id="NGNX01000008">
    <property type="protein sequence ID" value="OYR92609.1"/>
    <property type="molecule type" value="Genomic_DNA"/>
</dbReference>
<dbReference type="Gene3D" id="2.60.40.10">
    <property type="entry name" value="Immunoglobulins"/>
    <property type="match status" value="1"/>
</dbReference>
<feature type="domain" description="Glycoside hydrolase family 2 catalytic" evidence="8">
    <location>
        <begin position="277"/>
        <end position="597"/>
    </location>
</feature>
<dbReference type="PANTHER" id="PTHR10066:SF67">
    <property type="entry name" value="BETA-GLUCURONIDASE"/>
    <property type="match status" value="1"/>
</dbReference>
<evidence type="ECO:0000259" key="7">
    <source>
        <dbReference type="Pfam" id="PF00703"/>
    </source>
</evidence>
<dbReference type="InterPro" id="IPR006104">
    <property type="entry name" value="Glyco_hydro_2_N"/>
</dbReference>
<dbReference type="InterPro" id="IPR008979">
    <property type="entry name" value="Galactose-bd-like_sf"/>
</dbReference>
<dbReference type="InterPro" id="IPR006103">
    <property type="entry name" value="Glyco_hydro_2_cat"/>
</dbReference>
<evidence type="ECO:0000256" key="1">
    <source>
        <dbReference type="ARBA" id="ARBA00007401"/>
    </source>
</evidence>